<keyword evidence="3" id="KW-0812">Transmembrane</keyword>
<proteinExistence type="predicted"/>
<evidence type="ECO:0000259" key="6">
    <source>
        <dbReference type="Pfam" id="PF12696"/>
    </source>
</evidence>
<dbReference type="PANTHER" id="PTHR37937:SF1">
    <property type="entry name" value="CONJUGATIVE TRANSFER: DNA TRANSPORT"/>
    <property type="match status" value="1"/>
</dbReference>
<dbReference type="SUPFAM" id="SSF52540">
    <property type="entry name" value="P-loop containing nucleoside triphosphate hydrolases"/>
    <property type="match status" value="1"/>
</dbReference>
<keyword evidence="2" id="KW-1003">Cell membrane</keyword>
<evidence type="ECO:0000256" key="4">
    <source>
        <dbReference type="ARBA" id="ARBA00022989"/>
    </source>
</evidence>
<dbReference type="PANTHER" id="PTHR37937">
    <property type="entry name" value="CONJUGATIVE TRANSFER: DNA TRANSPORT"/>
    <property type="match status" value="1"/>
</dbReference>
<evidence type="ECO:0000313" key="8">
    <source>
        <dbReference type="Proteomes" id="UP000823123"/>
    </source>
</evidence>
<feature type="domain" description="TraD/TraG TraM recognition site" evidence="6">
    <location>
        <begin position="89"/>
        <end position="207"/>
    </location>
</feature>
<evidence type="ECO:0000256" key="5">
    <source>
        <dbReference type="ARBA" id="ARBA00023136"/>
    </source>
</evidence>
<comment type="caution">
    <text evidence="7">The sequence shown here is derived from an EMBL/GenBank/DDBJ whole genome shotgun (WGS) entry which is preliminary data.</text>
</comment>
<organism evidence="7 8">
    <name type="scientific">Parvimonas parva</name>
    <dbReference type="NCBI Taxonomy" id="2769485"/>
    <lineage>
        <taxon>Bacteria</taxon>
        <taxon>Bacillati</taxon>
        <taxon>Bacillota</taxon>
        <taxon>Tissierellia</taxon>
        <taxon>Tissierellales</taxon>
        <taxon>Peptoniphilaceae</taxon>
        <taxon>Parvimonas</taxon>
    </lineage>
</organism>
<gene>
    <name evidence="7" type="ORF">IBJ83_03750</name>
</gene>
<dbReference type="InterPro" id="IPR027417">
    <property type="entry name" value="P-loop_NTPase"/>
</dbReference>
<name>A0ABS1C8J7_9FIRM</name>
<protein>
    <submittedName>
        <fullName evidence="7">TraM recognition domain-containing protein</fullName>
    </submittedName>
</protein>
<dbReference type="EMBL" id="JACVDA010000008">
    <property type="protein sequence ID" value="MBK1468429.1"/>
    <property type="molecule type" value="Genomic_DNA"/>
</dbReference>
<dbReference type="Gene3D" id="3.40.50.300">
    <property type="entry name" value="P-loop containing nucleotide triphosphate hydrolases"/>
    <property type="match status" value="1"/>
</dbReference>
<dbReference type="CDD" id="cd01127">
    <property type="entry name" value="TrwB_TraG_TraD_VirD4"/>
    <property type="match status" value="1"/>
</dbReference>
<dbReference type="Pfam" id="PF12696">
    <property type="entry name" value="TraG-D_C"/>
    <property type="match status" value="1"/>
</dbReference>
<evidence type="ECO:0000256" key="3">
    <source>
        <dbReference type="ARBA" id="ARBA00022692"/>
    </source>
</evidence>
<keyword evidence="4" id="KW-1133">Transmembrane helix</keyword>
<sequence length="311" mass="35353">MLISCAARLAPFEIDELREVMKDDNLELDKIGGYKDLDGNVVKLKTALFLIISDTDTTLNFIIAILFSQLFNLLCKKADDEFNGKLPIHVRCLLDEFANIGLIPRFEKLIATIRSREISASVVLQAKSQLKSIYKDNTDTIIGNADSTLFLGGQEESTLKNISEMLGKETIDTMTTSNSFSQNKSSSINYNRLGKELMSVNEIFTMDGGKCILRIRGFNPWFSNKYDILKHKRINQTTDGKYGESLIFDLKNHISSYKKFDTTKINISEINSLPEQNLKLELLKEPRLISILDRDLKEKIENIGVYEFINN</sequence>
<dbReference type="Proteomes" id="UP000823123">
    <property type="component" value="Unassembled WGS sequence"/>
</dbReference>
<dbReference type="InterPro" id="IPR032689">
    <property type="entry name" value="TraG-D_C"/>
</dbReference>
<keyword evidence="5" id="KW-0472">Membrane</keyword>
<evidence type="ECO:0000256" key="1">
    <source>
        <dbReference type="ARBA" id="ARBA00004651"/>
    </source>
</evidence>
<reference evidence="7 8" key="1">
    <citation type="submission" date="2020-09" db="EMBL/GenBank/DDBJ databases">
        <title>Parvimonas S3374 sp. nov.</title>
        <authorList>
            <person name="Buhl M."/>
        </authorList>
    </citation>
    <scope>NUCLEOTIDE SEQUENCE [LARGE SCALE GENOMIC DNA]</scope>
    <source>
        <strain evidence="7 8">S3374</strain>
    </source>
</reference>
<keyword evidence="8" id="KW-1185">Reference proteome</keyword>
<dbReference type="NCBIfam" id="NF045973">
    <property type="entry name" value="conju_CD1115"/>
    <property type="match status" value="1"/>
</dbReference>
<comment type="subcellular location">
    <subcellularLocation>
        <location evidence="1">Cell membrane</location>
        <topology evidence="1">Multi-pass membrane protein</topology>
    </subcellularLocation>
</comment>
<dbReference type="InterPro" id="IPR051539">
    <property type="entry name" value="T4SS-coupling_protein"/>
</dbReference>
<evidence type="ECO:0000256" key="2">
    <source>
        <dbReference type="ARBA" id="ARBA00022475"/>
    </source>
</evidence>
<accession>A0ABS1C8J7</accession>
<evidence type="ECO:0000313" key="7">
    <source>
        <dbReference type="EMBL" id="MBK1468429.1"/>
    </source>
</evidence>